<dbReference type="InterPro" id="IPR000092">
    <property type="entry name" value="Polyprenyl_synt"/>
</dbReference>
<feature type="compositionally biased region" description="Low complexity" evidence="8">
    <location>
        <begin position="49"/>
        <end position="67"/>
    </location>
</feature>
<dbReference type="PANTHER" id="PTHR12001">
    <property type="entry name" value="GERANYLGERANYL PYROPHOSPHATE SYNTHASE"/>
    <property type="match status" value="1"/>
</dbReference>
<evidence type="ECO:0000313" key="9">
    <source>
        <dbReference type="EMBL" id="KAF2078678.1"/>
    </source>
</evidence>
<dbReference type="SUPFAM" id="SSF48576">
    <property type="entry name" value="Terpenoid synthases"/>
    <property type="match status" value="1"/>
</dbReference>
<gene>
    <name evidence="9" type="ORF">CYY_000049</name>
</gene>
<dbReference type="GO" id="GO:0008299">
    <property type="term" value="P:isoprenoid biosynthetic process"/>
    <property type="evidence" value="ECO:0007669"/>
    <property type="project" value="UniProtKB-KW"/>
</dbReference>
<evidence type="ECO:0000256" key="1">
    <source>
        <dbReference type="ARBA" id="ARBA00001946"/>
    </source>
</evidence>
<dbReference type="GO" id="GO:0006744">
    <property type="term" value="P:ubiquinone biosynthetic process"/>
    <property type="evidence" value="ECO:0007669"/>
    <property type="project" value="TreeGrafter"/>
</dbReference>
<dbReference type="AlphaFoldDB" id="A0A8J4Q0G0"/>
<dbReference type="PANTHER" id="PTHR12001:SF69">
    <property type="entry name" value="ALL TRANS-POLYPRENYL-DIPHOSPHATE SYNTHASE PDSS1"/>
    <property type="match status" value="1"/>
</dbReference>
<keyword evidence="4" id="KW-0479">Metal-binding</keyword>
<dbReference type="InterPro" id="IPR008949">
    <property type="entry name" value="Isoprenoid_synthase_dom_sf"/>
</dbReference>
<keyword evidence="6" id="KW-0414">Isoprene biosynthesis</keyword>
<organism evidence="9 10">
    <name type="scientific">Polysphondylium violaceum</name>
    <dbReference type="NCBI Taxonomy" id="133409"/>
    <lineage>
        <taxon>Eukaryota</taxon>
        <taxon>Amoebozoa</taxon>
        <taxon>Evosea</taxon>
        <taxon>Eumycetozoa</taxon>
        <taxon>Dictyostelia</taxon>
        <taxon>Dictyosteliales</taxon>
        <taxon>Dictyosteliaceae</taxon>
        <taxon>Polysphondylium</taxon>
    </lineage>
</organism>
<keyword evidence="10" id="KW-1185">Reference proteome</keyword>
<dbReference type="PROSITE" id="PS00444">
    <property type="entry name" value="POLYPRENYL_SYNTHASE_2"/>
    <property type="match status" value="1"/>
</dbReference>
<dbReference type="InterPro" id="IPR033749">
    <property type="entry name" value="Polyprenyl_synt_CS"/>
</dbReference>
<evidence type="ECO:0000256" key="2">
    <source>
        <dbReference type="ARBA" id="ARBA00006706"/>
    </source>
</evidence>
<feature type="region of interest" description="Disordered" evidence="8">
    <location>
        <begin position="39"/>
        <end position="67"/>
    </location>
</feature>
<accession>A0A8J4Q0G0</accession>
<dbReference type="GO" id="GO:1990234">
    <property type="term" value="C:transferase complex"/>
    <property type="evidence" value="ECO:0007669"/>
    <property type="project" value="TreeGrafter"/>
</dbReference>
<keyword evidence="3 7" id="KW-0808">Transferase</keyword>
<comment type="similarity">
    <text evidence="2 7">Belongs to the FPP/GGPP synthase family.</text>
</comment>
<evidence type="ECO:0008006" key="11">
    <source>
        <dbReference type="Google" id="ProtNLM"/>
    </source>
</evidence>
<sequence length="451" mass="49910">MLRNSIKLNSITRLKQINGSSNNNYYFISKPFCSTVATPKPATVDPTPQQQEQQQQHNSSSSPCSSTSKLFTSLNGFFEKVKKKSFMVENYMNGDLKENYKIEQIKLLDPLGNLHEKKGNEIFKIVEKDLNQMTSNIITTITEGVSSRSNYSPAPTKKTHPVLSSISSYYFQLKGKRIRPTIVLLLSRALSTGGGANVGQMKLAEIVEMIHTASLVHDDVIDEASTRREVVSINHSYSNKLAILCGDYLLARASLLLSSIRNNDVTELMSTALAELVEGEFMQAKSSGAVSFDQYLHKTYLKTSSLITNSCRSTAILSGADSNVVNIATDFGKNLGLAFQIIDDLLDYTSSEEVFGKPVSVDLTLGLATAPVLYATQEFPQLEKLIKRKFSEKGDVEEARSLVLKSKGIEKTRNLAIEYCNKAIQSLLQLPQSEARDILITLSHTVVTRNK</sequence>
<protein>
    <recommendedName>
        <fullName evidence="11">Trans-prenyltransferase</fullName>
    </recommendedName>
</protein>
<dbReference type="CDD" id="cd00685">
    <property type="entry name" value="Trans_IPPS_HT"/>
    <property type="match status" value="1"/>
</dbReference>
<dbReference type="Pfam" id="PF00348">
    <property type="entry name" value="polyprenyl_synt"/>
    <property type="match status" value="1"/>
</dbReference>
<evidence type="ECO:0000256" key="4">
    <source>
        <dbReference type="ARBA" id="ARBA00022723"/>
    </source>
</evidence>
<dbReference type="OrthoDB" id="9927103at2759"/>
<dbReference type="Proteomes" id="UP000695562">
    <property type="component" value="Unassembled WGS sequence"/>
</dbReference>
<dbReference type="EMBL" id="AJWJ01000001">
    <property type="protein sequence ID" value="KAF2078678.1"/>
    <property type="molecule type" value="Genomic_DNA"/>
</dbReference>
<dbReference type="Gene3D" id="1.10.600.10">
    <property type="entry name" value="Farnesyl Diphosphate Synthase"/>
    <property type="match status" value="1"/>
</dbReference>
<evidence type="ECO:0000256" key="8">
    <source>
        <dbReference type="SAM" id="MobiDB-lite"/>
    </source>
</evidence>
<proteinExistence type="inferred from homology"/>
<evidence type="ECO:0000256" key="6">
    <source>
        <dbReference type="ARBA" id="ARBA00023229"/>
    </source>
</evidence>
<comment type="caution">
    <text evidence="9">The sequence shown here is derived from an EMBL/GenBank/DDBJ whole genome shotgun (WGS) entry which is preliminary data.</text>
</comment>
<comment type="cofactor">
    <cofactor evidence="1">
        <name>Mg(2+)</name>
        <dbReference type="ChEBI" id="CHEBI:18420"/>
    </cofactor>
</comment>
<dbReference type="GO" id="GO:0004659">
    <property type="term" value="F:prenyltransferase activity"/>
    <property type="evidence" value="ECO:0007669"/>
    <property type="project" value="InterPro"/>
</dbReference>
<evidence type="ECO:0000256" key="5">
    <source>
        <dbReference type="ARBA" id="ARBA00022842"/>
    </source>
</evidence>
<evidence type="ECO:0000256" key="7">
    <source>
        <dbReference type="RuleBase" id="RU004466"/>
    </source>
</evidence>
<name>A0A8J4Q0G0_9MYCE</name>
<reference evidence="9" key="1">
    <citation type="submission" date="2020-01" db="EMBL/GenBank/DDBJ databases">
        <title>Development of genomics and gene disruption for Polysphondylium violaceum indicates a role for the polyketide synthase stlB in stalk morphogenesis.</title>
        <authorList>
            <person name="Narita B."/>
            <person name="Kawabe Y."/>
            <person name="Kin K."/>
            <person name="Saito T."/>
            <person name="Gibbs R."/>
            <person name="Kuspa A."/>
            <person name="Muzny D."/>
            <person name="Queller D."/>
            <person name="Richards S."/>
            <person name="Strassman J."/>
            <person name="Sucgang R."/>
            <person name="Worley K."/>
            <person name="Schaap P."/>
        </authorList>
    </citation>
    <scope>NUCLEOTIDE SEQUENCE</scope>
    <source>
        <strain evidence="9">QSvi11</strain>
    </source>
</reference>
<dbReference type="GO" id="GO:0046872">
    <property type="term" value="F:metal ion binding"/>
    <property type="evidence" value="ECO:0007669"/>
    <property type="project" value="UniProtKB-KW"/>
</dbReference>
<evidence type="ECO:0000256" key="3">
    <source>
        <dbReference type="ARBA" id="ARBA00022679"/>
    </source>
</evidence>
<evidence type="ECO:0000313" key="10">
    <source>
        <dbReference type="Proteomes" id="UP000695562"/>
    </source>
</evidence>
<dbReference type="SFLD" id="SFLDS00005">
    <property type="entry name" value="Isoprenoid_Synthase_Type_I"/>
    <property type="match status" value="1"/>
</dbReference>
<keyword evidence="5" id="KW-0460">Magnesium</keyword>